<dbReference type="InterPro" id="IPR024096">
    <property type="entry name" value="NO_sig/Golgi_transp_ligand-bd"/>
</dbReference>
<gene>
    <name evidence="2" type="ORF">ORQ98_17890</name>
</gene>
<accession>A0ABT5UE83</accession>
<keyword evidence="3" id="KW-1185">Reference proteome</keyword>
<evidence type="ECO:0000313" key="3">
    <source>
        <dbReference type="Proteomes" id="UP001528823"/>
    </source>
</evidence>
<dbReference type="Proteomes" id="UP001528823">
    <property type="component" value="Unassembled WGS sequence"/>
</dbReference>
<evidence type="ECO:0000259" key="1">
    <source>
        <dbReference type="Pfam" id="PF07700"/>
    </source>
</evidence>
<dbReference type="Pfam" id="PF07700">
    <property type="entry name" value="HNOB"/>
    <property type="match status" value="1"/>
</dbReference>
<protein>
    <submittedName>
        <fullName evidence="2">Heme NO-binding domain-containing protein</fullName>
    </submittedName>
</protein>
<dbReference type="Gene3D" id="3.90.1520.10">
    <property type="entry name" value="H-NOX domain"/>
    <property type="match status" value="1"/>
</dbReference>
<dbReference type="RefSeq" id="WP_274690155.1">
    <property type="nucleotide sequence ID" value="NZ_JAPMOU010000024.1"/>
</dbReference>
<reference evidence="2 3" key="1">
    <citation type="submission" date="2022-11" db="EMBL/GenBank/DDBJ databases">
        <title>Spartinivicinus poritis sp. nov., isolated from scleractinian coral Porites lutea.</title>
        <authorList>
            <person name="Zhang G."/>
            <person name="Cai L."/>
            <person name="Wei Q."/>
        </authorList>
    </citation>
    <scope>NUCLEOTIDE SEQUENCE [LARGE SCALE GENOMIC DNA]</scope>
    <source>
        <strain evidence="2 3">A2-2</strain>
    </source>
</reference>
<evidence type="ECO:0000313" key="2">
    <source>
        <dbReference type="EMBL" id="MDE1463827.1"/>
    </source>
</evidence>
<organism evidence="2 3">
    <name type="scientific">Spartinivicinus poritis</name>
    <dbReference type="NCBI Taxonomy" id="2994640"/>
    <lineage>
        <taxon>Bacteria</taxon>
        <taxon>Pseudomonadati</taxon>
        <taxon>Pseudomonadota</taxon>
        <taxon>Gammaproteobacteria</taxon>
        <taxon>Oceanospirillales</taxon>
        <taxon>Zooshikellaceae</taxon>
        <taxon>Spartinivicinus</taxon>
    </lineage>
</organism>
<feature type="domain" description="Heme NO-binding" evidence="1">
    <location>
        <begin position="2"/>
        <end position="160"/>
    </location>
</feature>
<dbReference type="SUPFAM" id="SSF111126">
    <property type="entry name" value="Ligand-binding domain in the NO signalling and Golgi transport"/>
    <property type="match status" value="1"/>
</dbReference>
<name>A0ABT5UE83_9GAMM</name>
<sequence>MKGIIFTEFIDIVEKQFSPEMVDTLLSETNLPSKGVYTSIGNYDICELLALLDVLSKYSGKTVKELLQFFGFHLFGRLASVYKELLADITGTFQMLEKLDDHIHVEVKKLYPDADTPKFEVIHLDTNELKIRYQSSRPLADFAEGLIKGCIDHYNEKLQLTRHNISEYPPYEALFCINDVNGYDK</sequence>
<comment type="caution">
    <text evidence="2">The sequence shown here is derived from an EMBL/GenBank/DDBJ whole genome shotgun (WGS) entry which is preliminary data.</text>
</comment>
<dbReference type="InterPro" id="IPR011644">
    <property type="entry name" value="Heme_NO-bd"/>
</dbReference>
<proteinExistence type="predicted"/>
<dbReference type="InterPro" id="IPR038158">
    <property type="entry name" value="H-NOX_domain_sf"/>
</dbReference>
<dbReference type="EMBL" id="JAPMOU010000024">
    <property type="protein sequence ID" value="MDE1463827.1"/>
    <property type="molecule type" value="Genomic_DNA"/>
</dbReference>